<sequence>MHAAWPFAVLFWLASARQVFLAEPPANQISPESIHMRSLADLKAPDRDLPSWQQKASPLLRTSSSQTATTKHLSPDDSPSPVRLEERIDAARLQAAHETSPTITLGSSPADVRGQLGIDTPADGIQGLRETVPEGNRQTHREVQLTPDAGHQLQQAGQLQDNAQAQQKVQVIPDAGHQAQDKADADQSLRHAAVQMQQARLHGVIADEDLGVKNPDQPRADVSSSPDSKRQLAGTTTGQRRVDAEGVEVVVDSIGTLTVLAMTLGMAGVSAIGALPFFFVGSLSKEWTGLANAIACGVMLAASFDLVHEGQPYGGHLVILGVIVGALFIKASQEWLEQFEDVKFEGLQGAGARKTLLVVGIMAAHGLGEGCGVGVSFCGARGWAQGTLVTLAIGLHNIPEGLAVATVLVARGVSPRQAALWSVATSLPQPLLAVPSFLFVDTFRALLPIGLGFACGCMVWIVFAELLPDALEAAPAGKVATSATFSAGWLEGLRMVLAKLEEPGGRLVLPSLADLRLPLSTLSLLLPTTLPAGLLGWWVGSQRLPVPNLTGMAAGICAVAGLGDLLSLVLWHPHSSILPTLLWAATGAALAHLAWRFQMSLSPGSHKAGKDGLRTSSSGTSLAAQPAAATLWPHPNPLDLEAGARKGEQSGADGGSTSAWLRADSWELLNRAEGHGGSMGGQLPGVQRPGDAPLHQRSHQPSSMTAAAAAVGTVHSGTGPTSLGPDHPSKPSLPRSSGGPTHPLTCAAGIAGTALAAQGVSMGLGAAHLVLMTGGVTATVFPLVLLAALQGIAAACLAGPLLGSSPHLAAMAAVAGAAVPPVTAALVIWQSGPGMLQGQLSHLAAFQHSRSATILAALAAGGMLTVGWGMLWPLAQQMTRGAVGSRRRAASQGTLAGTALTACAYGLLGFGCILTTSCLSS</sequence>
<evidence type="ECO:0000256" key="2">
    <source>
        <dbReference type="ARBA" id="ARBA00022692"/>
    </source>
</evidence>
<feature type="transmembrane region" description="Helical" evidence="6">
    <location>
        <begin position="445"/>
        <end position="467"/>
    </location>
</feature>
<evidence type="ECO:0000313" key="9">
    <source>
        <dbReference type="Proteomes" id="UP001438707"/>
    </source>
</evidence>
<evidence type="ECO:0000256" key="1">
    <source>
        <dbReference type="ARBA" id="ARBA00004141"/>
    </source>
</evidence>
<protein>
    <recommendedName>
        <fullName evidence="10">Zinc transporter</fullName>
    </recommendedName>
</protein>
<feature type="region of interest" description="Disordered" evidence="5">
    <location>
        <begin position="208"/>
        <end position="240"/>
    </location>
</feature>
<feature type="compositionally biased region" description="Polar residues" evidence="5">
    <location>
        <begin position="51"/>
        <end position="72"/>
    </location>
</feature>
<feature type="chain" id="PRO_5043732742" description="Zinc transporter" evidence="7">
    <location>
        <begin position="23"/>
        <end position="921"/>
    </location>
</feature>
<organism evidence="8 9">
    <name type="scientific">Apatococcus lobatus</name>
    <dbReference type="NCBI Taxonomy" id="904363"/>
    <lineage>
        <taxon>Eukaryota</taxon>
        <taxon>Viridiplantae</taxon>
        <taxon>Chlorophyta</taxon>
        <taxon>core chlorophytes</taxon>
        <taxon>Trebouxiophyceae</taxon>
        <taxon>Chlorellales</taxon>
        <taxon>Chlorellaceae</taxon>
        <taxon>Apatococcus</taxon>
    </lineage>
</organism>
<dbReference type="Proteomes" id="UP001438707">
    <property type="component" value="Unassembled WGS sequence"/>
</dbReference>
<feature type="region of interest" description="Disordered" evidence="5">
    <location>
        <begin position="149"/>
        <end position="168"/>
    </location>
</feature>
<feature type="transmembrane region" description="Helical" evidence="6">
    <location>
        <begin position="895"/>
        <end position="916"/>
    </location>
</feature>
<feature type="signal peptide" evidence="7">
    <location>
        <begin position="1"/>
        <end position="22"/>
    </location>
</feature>
<dbReference type="GO" id="GO:0016020">
    <property type="term" value="C:membrane"/>
    <property type="evidence" value="ECO:0007669"/>
    <property type="project" value="UniProtKB-SubCell"/>
</dbReference>
<keyword evidence="7" id="KW-0732">Signal</keyword>
<feature type="compositionally biased region" description="Polar residues" evidence="5">
    <location>
        <begin position="614"/>
        <end position="623"/>
    </location>
</feature>
<proteinExistence type="predicted"/>
<dbReference type="GO" id="GO:0005385">
    <property type="term" value="F:zinc ion transmembrane transporter activity"/>
    <property type="evidence" value="ECO:0007669"/>
    <property type="project" value="TreeGrafter"/>
</dbReference>
<keyword evidence="4 6" id="KW-0472">Membrane</keyword>
<feature type="transmembrane region" description="Helical" evidence="6">
    <location>
        <begin position="744"/>
        <end position="771"/>
    </location>
</feature>
<dbReference type="Pfam" id="PF02535">
    <property type="entry name" value="Zip"/>
    <property type="match status" value="1"/>
</dbReference>
<evidence type="ECO:0000256" key="3">
    <source>
        <dbReference type="ARBA" id="ARBA00022989"/>
    </source>
</evidence>
<comment type="subcellular location">
    <subcellularLocation>
        <location evidence="1">Membrane</location>
        <topology evidence="1">Multi-pass membrane protein</topology>
    </subcellularLocation>
</comment>
<feature type="transmembrane region" description="Helical" evidence="6">
    <location>
        <begin position="517"/>
        <end position="539"/>
    </location>
</feature>
<keyword evidence="3 6" id="KW-1133">Transmembrane helix</keyword>
<keyword evidence="9" id="KW-1185">Reference proteome</keyword>
<evidence type="ECO:0000256" key="5">
    <source>
        <dbReference type="SAM" id="MobiDB-lite"/>
    </source>
</evidence>
<feature type="transmembrane region" description="Helical" evidence="6">
    <location>
        <begin position="809"/>
        <end position="832"/>
    </location>
</feature>
<dbReference type="InterPro" id="IPR003689">
    <property type="entry name" value="ZIP"/>
</dbReference>
<feature type="transmembrane region" description="Helical" evidence="6">
    <location>
        <begin position="577"/>
        <end position="595"/>
    </location>
</feature>
<feature type="region of interest" description="Disordered" evidence="5">
    <location>
        <begin position="48"/>
        <end position="82"/>
    </location>
</feature>
<dbReference type="PANTHER" id="PTHR11040">
    <property type="entry name" value="ZINC/IRON TRANSPORTER"/>
    <property type="match status" value="1"/>
</dbReference>
<feature type="region of interest" description="Disordered" evidence="5">
    <location>
        <begin position="604"/>
        <end position="658"/>
    </location>
</feature>
<feature type="region of interest" description="Disordered" evidence="5">
    <location>
        <begin position="94"/>
        <end position="138"/>
    </location>
</feature>
<accession>A0AAW1SFZ7</accession>
<evidence type="ECO:0000256" key="7">
    <source>
        <dbReference type="SAM" id="SignalP"/>
    </source>
</evidence>
<evidence type="ECO:0000256" key="6">
    <source>
        <dbReference type="SAM" id="Phobius"/>
    </source>
</evidence>
<feature type="compositionally biased region" description="Low complexity" evidence="5">
    <location>
        <begin position="149"/>
        <end position="167"/>
    </location>
</feature>
<feature type="compositionally biased region" description="Polar residues" evidence="5">
    <location>
        <begin position="97"/>
        <end position="107"/>
    </location>
</feature>
<feature type="transmembrane region" description="Helical" evidence="6">
    <location>
        <begin position="551"/>
        <end position="571"/>
    </location>
</feature>
<feature type="transmembrane region" description="Helical" evidence="6">
    <location>
        <begin position="287"/>
        <end position="307"/>
    </location>
</feature>
<feature type="transmembrane region" description="Helical" evidence="6">
    <location>
        <begin position="259"/>
        <end position="280"/>
    </location>
</feature>
<dbReference type="EMBL" id="JALJOS010000001">
    <property type="protein sequence ID" value="KAK9844479.1"/>
    <property type="molecule type" value="Genomic_DNA"/>
</dbReference>
<evidence type="ECO:0000256" key="4">
    <source>
        <dbReference type="ARBA" id="ARBA00023136"/>
    </source>
</evidence>
<evidence type="ECO:0008006" key="10">
    <source>
        <dbReference type="Google" id="ProtNLM"/>
    </source>
</evidence>
<feature type="transmembrane region" description="Helical" evidence="6">
    <location>
        <begin position="313"/>
        <end position="329"/>
    </location>
</feature>
<dbReference type="AlphaFoldDB" id="A0AAW1SFZ7"/>
<name>A0AAW1SFZ7_9CHLO</name>
<reference evidence="8 9" key="1">
    <citation type="journal article" date="2024" name="Nat. Commun.">
        <title>Phylogenomics reveals the evolutionary origins of lichenization in chlorophyte algae.</title>
        <authorList>
            <person name="Puginier C."/>
            <person name="Libourel C."/>
            <person name="Otte J."/>
            <person name="Skaloud P."/>
            <person name="Haon M."/>
            <person name="Grisel S."/>
            <person name="Petersen M."/>
            <person name="Berrin J.G."/>
            <person name="Delaux P.M."/>
            <person name="Dal Grande F."/>
            <person name="Keller J."/>
        </authorList>
    </citation>
    <scope>NUCLEOTIDE SEQUENCE [LARGE SCALE GENOMIC DNA]</scope>
    <source>
        <strain evidence="8 9">SAG 2145</strain>
    </source>
</reference>
<feature type="region of interest" description="Disordered" evidence="5">
    <location>
        <begin position="672"/>
        <end position="741"/>
    </location>
</feature>
<comment type="caution">
    <text evidence="8">The sequence shown here is derived from an EMBL/GenBank/DDBJ whole genome shotgun (WGS) entry which is preliminary data.</text>
</comment>
<feature type="transmembrane region" description="Helical" evidence="6">
    <location>
        <begin position="852"/>
        <end position="874"/>
    </location>
</feature>
<feature type="transmembrane region" description="Helical" evidence="6">
    <location>
        <begin position="783"/>
        <end position="802"/>
    </location>
</feature>
<evidence type="ECO:0000313" key="8">
    <source>
        <dbReference type="EMBL" id="KAK9844479.1"/>
    </source>
</evidence>
<keyword evidence="2 6" id="KW-0812">Transmembrane</keyword>
<gene>
    <name evidence="8" type="ORF">WJX74_003025</name>
</gene>
<dbReference type="PANTHER" id="PTHR11040:SF70">
    <property type="entry name" value="OS05G0316100 PROTEIN"/>
    <property type="match status" value="1"/>
</dbReference>